<dbReference type="GO" id="GO:0006508">
    <property type="term" value="P:proteolysis"/>
    <property type="evidence" value="ECO:0007669"/>
    <property type="project" value="UniProtKB-KW"/>
</dbReference>
<reference evidence="7" key="1">
    <citation type="submission" date="2021-01" db="EMBL/GenBank/DDBJ databases">
        <title>Whole genome shotgun sequence of Dactylosporangium siamense NBRC 106093.</title>
        <authorList>
            <person name="Komaki H."/>
            <person name="Tamura T."/>
        </authorList>
    </citation>
    <scope>NUCLEOTIDE SEQUENCE</scope>
    <source>
        <strain evidence="7">NBRC 106093</strain>
    </source>
</reference>
<accession>A0A919UH85</accession>
<dbReference type="CDD" id="cd00306">
    <property type="entry name" value="Peptidases_S8_S53"/>
    <property type="match status" value="1"/>
</dbReference>
<dbReference type="Gene3D" id="3.40.50.200">
    <property type="entry name" value="Peptidase S8/S53 domain"/>
    <property type="match status" value="1"/>
</dbReference>
<feature type="domain" description="Peptidase S8/S53" evidence="6">
    <location>
        <begin position="146"/>
        <end position="366"/>
    </location>
</feature>
<organism evidence="7 8">
    <name type="scientific">Dactylosporangium siamense</name>
    <dbReference type="NCBI Taxonomy" id="685454"/>
    <lineage>
        <taxon>Bacteria</taxon>
        <taxon>Bacillati</taxon>
        <taxon>Actinomycetota</taxon>
        <taxon>Actinomycetes</taxon>
        <taxon>Micromonosporales</taxon>
        <taxon>Micromonosporaceae</taxon>
        <taxon>Dactylosporangium</taxon>
    </lineage>
</organism>
<protein>
    <recommendedName>
        <fullName evidence="6">Peptidase S8/S53 domain-containing protein</fullName>
    </recommendedName>
</protein>
<dbReference type="PANTHER" id="PTHR43806:SF11">
    <property type="entry name" value="CEREVISIN-RELATED"/>
    <property type="match status" value="1"/>
</dbReference>
<evidence type="ECO:0000313" key="7">
    <source>
        <dbReference type="EMBL" id="GIG51355.1"/>
    </source>
</evidence>
<name>A0A919UH85_9ACTN</name>
<evidence type="ECO:0000256" key="4">
    <source>
        <dbReference type="ARBA" id="ARBA00022825"/>
    </source>
</evidence>
<gene>
    <name evidence="7" type="ORF">Dsi01nite_093960</name>
</gene>
<dbReference type="Pfam" id="PF00082">
    <property type="entry name" value="Peptidase_S8"/>
    <property type="match status" value="1"/>
</dbReference>
<dbReference type="AlphaFoldDB" id="A0A919UH85"/>
<dbReference type="GO" id="GO:0004252">
    <property type="term" value="F:serine-type endopeptidase activity"/>
    <property type="evidence" value="ECO:0007669"/>
    <property type="project" value="UniProtKB-UniRule"/>
</dbReference>
<keyword evidence="3 5" id="KW-0378">Hydrolase</keyword>
<evidence type="ECO:0000313" key="8">
    <source>
        <dbReference type="Proteomes" id="UP000660611"/>
    </source>
</evidence>
<keyword evidence="4 5" id="KW-0720">Serine protease</keyword>
<feature type="active site" description="Charge relay system" evidence="5">
    <location>
        <position position="193"/>
    </location>
</feature>
<dbReference type="InterPro" id="IPR050131">
    <property type="entry name" value="Peptidase_S8_subtilisin-like"/>
</dbReference>
<dbReference type="RefSeq" id="WP_203852969.1">
    <property type="nucleotide sequence ID" value="NZ_BAAAVW010000032.1"/>
</dbReference>
<dbReference type="InterPro" id="IPR023828">
    <property type="entry name" value="Peptidase_S8_Ser-AS"/>
</dbReference>
<evidence type="ECO:0000259" key="6">
    <source>
        <dbReference type="Pfam" id="PF00082"/>
    </source>
</evidence>
<keyword evidence="8" id="KW-1185">Reference proteome</keyword>
<feature type="active site" description="Charge relay system" evidence="5">
    <location>
        <position position="152"/>
    </location>
</feature>
<keyword evidence="2 5" id="KW-0645">Protease</keyword>
<sequence length="395" mass="42459">MAPADARSEQWRSRRARRLAGLGWVRREDRADGTPVRFVADELLVLDDHFATARQAFLEQGFTVRDIVEEGDVPDGFRRVRLPGLDVARAARRVRVQAEAAGDGRVAAGPNHVFVSTPFEHAGPYGPPRPVAPGSLTVRDRAVPEVEVLVLDTGVWLNSPLPKDRYVTDDFESDLQHDDAGTDDGVRDGDVGHANFVAGVLLTRSEHVRPRVMKIVDTHGVCRESDLIAGLGQAYDHQIINLSLGGYTLDDRPPLLLTAALARLLGTGDRVVVAAAGNDGQHDRPFWPAAYAGTSVPWRRRVIAVAAHDGRRISDWSNTGTWITLAAPGADVTSTFVHHEGFDDGWATWSGTSFAAPFVAAAIADALPGAGSARLAAEAVIAGAARRYGRYAGLA</sequence>
<dbReference type="SUPFAM" id="SSF52743">
    <property type="entry name" value="Subtilisin-like"/>
    <property type="match status" value="1"/>
</dbReference>
<dbReference type="Proteomes" id="UP000660611">
    <property type="component" value="Unassembled WGS sequence"/>
</dbReference>
<comment type="similarity">
    <text evidence="1 5">Belongs to the peptidase S8 family.</text>
</comment>
<feature type="active site" description="Charge relay system" evidence="5">
    <location>
        <position position="353"/>
    </location>
</feature>
<dbReference type="InterPro" id="IPR000209">
    <property type="entry name" value="Peptidase_S8/S53_dom"/>
</dbReference>
<evidence type="ECO:0000256" key="3">
    <source>
        <dbReference type="ARBA" id="ARBA00022801"/>
    </source>
</evidence>
<dbReference type="PANTHER" id="PTHR43806">
    <property type="entry name" value="PEPTIDASE S8"/>
    <property type="match status" value="1"/>
</dbReference>
<evidence type="ECO:0000256" key="2">
    <source>
        <dbReference type="ARBA" id="ARBA00022670"/>
    </source>
</evidence>
<dbReference type="PROSITE" id="PS51892">
    <property type="entry name" value="SUBTILASE"/>
    <property type="match status" value="1"/>
</dbReference>
<comment type="caution">
    <text evidence="7">The sequence shown here is derived from an EMBL/GenBank/DDBJ whole genome shotgun (WGS) entry which is preliminary data.</text>
</comment>
<dbReference type="InterPro" id="IPR036852">
    <property type="entry name" value="Peptidase_S8/S53_dom_sf"/>
</dbReference>
<proteinExistence type="inferred from homology"/>
<dbReference type="EMBL" id="BONQ01000154">
    <property type="protein sequence ID" value="GIG51355.1"/>
    <property type="molecule type" value="Genomic_DNA"/>
</dbReference>
<evidence type="ECO:0000256" key="1">
    <source>
        <dbReference type="ARBA" id="ARBA00011073"/>
    </source>
</evidence>
<evidence type="ECO:0000256" key="5">
    <source>
        <dbReference type="PROSITE-ProRule" id="PRU01240"/>
    </source>
</evidence>
<dbReference type="PROSITE" id="PS00138">
    <property type="entry name" value="SUBTILASE_SER"/>
    <property type="match status" value="1"/>
</dbReference>